<evidence type="ECO:0000256" key="4">
    <source>
        <dbReference type="ARBA" id="ARBA00022490"/>
    </source>
</evidence>
<reference evidence="11" key="1">
    <citation type="journal article" date="2014" name="Int. J. Syst. Evol. Microbiol.">
        <title>Complete genome sequence of Corynebacterium casei LMG S-19264T (=DSM 44701T), isolated from a smear-ripened cheese.</title>
        <authorList>
            <consortium name="US DOE Joint Genome Institute (JGI-PGF)"/>
            <person name="Walter F."/>
            <person name="Albersmeier A."/>
            <person name="Kalinowski J."/>
            <person name="Ruckert C."/>
        </authorList>
    </citation>
    <scope>NUCLEOTIDE SEQUENCE</scope>
    <source>
        <strain evidence="11">KCTC 32501</strain>
    </source>
</reference>
<evidence type="ECO:0000256" key="8">
    <source>
        <dbReference type="ARBA" id="ARBA00022840"/>
    </source>
</evidence>
<dbReference type="InterPro" id="IPR003442">
    <property type="entry name" value="T6A_TsaE"/>
</dbReference>
<comment type="caution">
    <text evidence="11">The sequence shown here is derived from an EMBL/GenBank/DDBJ whole genome shotgun (WGS) entry which is preliminary data.</text>
</comment>
<dbReference type="Pfam" id="PF02367">
    <property type="entry name" value="TsaE"/>
    <property type="match status" value="1"/>
</dbReference>
<gene>
    <name evidence="11" type="ORF">GCM10009007_01960</name>
</gene>
<proteinExistence type="inferred from homology"/>
<dbReference type="EMBL" id="BMZG01000001">
    <property type="protein sequence ID" value="GHA65110.1"/>
    <property type="molecule type" value="Genomic_DNA"/>
</dbReference>
<evidence type="ECO:0000313" key="11">
    <source>
        <dbReference type="EMBL" id="GHA65110.1"/>
    </source>
</evidence>
<dbReference type="SUPFAM" id="SSF52540">
    <property type="entry name" value="P-loop containing nucleoside triphosphate hydrolases"/>
    <property type="match status" value="1"/>
</dbReference>
<evidence type="ECO:0000256" key="9">
    <source>
        <dbReference type="ARBA" id="ARBA00022842"/>
    </source>
</evidence>
<keyword evidence="5" id="KW-0819">tRNA processing</keyword>
<dbReference type="GO" id="GO:0002949">
    <property type="term" value="P:tRNA threonylcarbamoyladenosine modification"/>
    <property type="evidence" value="ECO:0007669"/>
    <property type="project" value="InterPro"/>
</dbReference>
<dbReference type="Gene3D" id="3.40.50.300">
    <property type="entry name" value="P-loop containing nucleotide triphosphate hydrolases"/>
    <property type="match status" value="1"/>
</dbReference>
<dbReference type="PANTHER" id="PTHR33540:SF2">
    <property type="entry name" value="TRNA THREONYLCARBAMOYLADENOSINE BIOSYNTHESIS PROTEIN TSAE"/>
    <property type="match status" value="1"/>
</dbReference>
<keyword evidence="9" id="KW-0460">Magnesium</keyword>
<evidence type="ECO:0000256" key="10">
    <source>
        <dbReference type="ARBA" id="ARBA00032441"/>
    </source>
</evidence>
<organism evidence="11 12">
    <name type="scientific">Formosimonas limnophila</name>
    <dbReference type="NCBI Taxonomy" id="1384487"/>
    <lineage>
        <taxon>Bacteria</taxon>
        <taxon>Pseudomonadati</taxon>
        <taxon>Pseudomonadota</taxon>
        <taxon>Betaproteobacteria</taxon>
        <taxon>Burkholderiales</taxon>
        <taxon>Burkholderiaceae</taxon>
        <taxon>Formosimonas</taxon>
    </lineage>
</organism>
<evidence type="ECO:0000313" key="12">
    <source>
        <dbReference type="Proteomes" id="UP000614287"/>
    </source>
</evidence>
<keyword evidence="12" id="KW-1185">Reference proteome</keyword>
<dbReference type="Proteomes" id="UP000614287">
    <property type="component" value="Unassembled WGS sequence"/>
</dbReference>
<evidence type="ECO:0000256" key="1">
    <source>
        <dbReference type="ARBA" id="ARBA00004496"/>
    </source>
</evidence>
<dbReference type="RefSeq" id="WP_189490430.1">
    <property type="nucleotide sequence ID" value="NZ_BMZG01000001.1"/>
</dbReference>
<evidence type="ECO:0000256" key="7">
    <source>
        <dbReference type="ARBA" id="ARBA00022741"/>
    </source>
</evidence>
<sequence length="168" mass="18589">MHEQHHLLKNEAATARMAQAIANCVIAGDVVFLEGDLGAGKTTFTRYFARALGVTGRVKSPTYALIESYELPSNATKIQQLHHFDLYRLAEPREWFSAGFDEYLSTAAVVFIEWAEKAAGALPAPTLVVQLSHVDEFVSDDELNDSPRQLTLKVSDEAAGRFLDLHLD</sequence>
<evidence type="ECO:0000256" key="3">
    <source>
        <dbReference type="ARBA" id="ARBA00019010"/>
    </source>
</evidence>
<keyword evidence="8" id="KW-0067">ATP-binding</keyword>
<name>A0A8J3FZQ7_9BURK</name>
<keyword evidence="7" id="KW-0547">Nucleotide-binding</keyword>
<dbReference type="InterPro" id="IPR027417">
    <property type="entry name" value="P-loop_NTPase"/>
</dbReference>
<dbReference type="NCBIfam" id="TIGR00150">
    <property type="entry name" value="T6A_YjeE"/>
    <property type="match status" value="1"/>
</dbReference>
<reference evidence="11" key="2">
    <citation type="submission" date="2020-09" db="EMBL/GenBank/DDBJ databases">
        <authorList>
            <person name="Sun Q."/>
            <person name="Kim S."/>
        </authorList>
    </citation>
    <scope>NUCLEOTIDE SEQUENCE</scope>
    <source>
        <strain evidence="11">KCTC 32501</strain>
    </source>
</reference>
<dbReference type="AlphaFoldDB" id="A0A8J3FZQ7"/>
<comment type="similarity">
    <text evidence="2">Belongs to the TsaE family.</text>
</comment>
<dbReference type="GO" id="GO:0005737">
    <property type="term" value="C:cytoplasm"/>
    <property type="evidence" value="ECO:0007669"/>
    <property type="project" value="UniProtKB-SubCell"/>
</dbReference>
<dbReference type="GO" id="GO:0046872">
    <property type="term" value="F:metal ion binding"/>
    <property type="evidence" value="ECO:0007669"/>
    <property type="project" value="UniProtKB-KW"/>
</dbReference>
<accession>A0A8J3FZQ7</accession>
<protein>
    <recommendedName>
        <fullName evidence="3">tRNA threonylcarbamoyladenosine biosynthesis protein TsaE</fullName>
    </recommendedName>
    <alternativeName>
        <fullName evidence="10">t(6)A37 threonylcarbamoyladenosine biosynthesis protein TsaE</fullName>
    </alternativeName>
</protein>
<comment type="subcellular location">
    <subcellularLocation>
        <location evidence="1">Cytoplasm</location>
    </subcellularLocation>
</comment>
<evidence type="ECO:0000256" key="5">
    <source>
        <dbReference type="ARBA" id="ARBA00022694"/>
    </source>
</evidence>
<dbReference type="PANTHER" id="PTHR33540">
    <property type="entry name" value="TRNA THREONYLCARBAMOYLADENOSINE BIOSYNTHESIS PROTEIN TSAE"/>
    <property type="match status" value="1"/>
</dbReference>
<keyword evidence="4" id="KW-0963">Cytoplasm</keyword>
<evidence type="ECO:0000256" key="6">
    <source>
        <dbReference type="ARBA" id="ARBA00022723"/>
    </source>
</evidence>
<dbReference type="GO" id="GO:0005524">
    <property type="term" value="F:ATP binding"/>
    <property type="evidence" value="ECO:0007669"/>
    <property type="project" value="UniProtKB-KW"/>
</dbReference>
<keyword evidence="6" id="KW-0479">Metal-binding</keyword>
<evidence type="ECO:0000256" key="2">
    <source>
        <dbReference type="ARBA" id="ARBA00007599"/>
    </source>
</evidence>